<comment type="caution">
    <text evidence="1">The sequence shown here is derived from an EMBL/GenBank/DDBJ whole genome shotgun (WGS) entry which is preliminary data.</text>
</comment>
<dbReference type="AlphaFoldDB" id="A0A9W7EUG0"/>
<evidence type="ECO:0000313" key="1">
    <source>
        <dbReference type="EMBL" id="GMH93094.1"/>
    </source>
</evidence>
<name>A0A9W7EUG0_9STRA</name>
<gene>
    <name evidence="1" type="ORF">TL16_g12536</name>
</gene>
<dbReference type="Proteomes" id="UP001162640">
    <property type="component" value="Unassembled WGS sequence"/>
</dbReference>
<protein>
    <submittedName>
        <fullName evidence="1">Uncharacterized protein</fullName>
    </submittedName>
</protein>
<organism evidence="1 2">
    <name type="scientific">Triparma laevis f. inornata</name>
    <dbReference type="NCBI Taxonomy" id="1714386"/>
    <lineage>
        <taxon>Eukaryota</taxon>
        <taxon>Sar</taxon>
        <taxon>Stramenopiles</taxon>
        <taxon>Ochrophyta</taxon>
        <taxon>Bolidophyceae</taxon>
        <taxon>Parmales</taxon>
        <taxon>Triparmaceae</taxon>
        <taxon>Triparma</taxon>
    </lineage>
</organism>
<accession>A0A9W7EUG0</accession>
<reference evidence="2" key="1">
    <citation type="journal article" date="2023" name="Commun. Biol.">
        <title>Genome analysis of Parmales, the sister group of diatoms, reveals the evolutionary specialization of diatoms from phago-mixotrophs to photoautotrophs.</title>
        <authorList>
            <person name="Ban H."/>
            <person name="Sato S."/>
            <person name="Yoshikawa S."/>
            <person name="Yamada K."/>
            <person name="Nakamura Y."/>
            <person name="Ichinomiya M."/>
            <person name="Sato N."/>
            <person name="Blanc-Mathieu R."/>
            <person name="Endo H."/>
            <person name="Kuwata A."/>
            <person name="Ogata H."/>
        </authorList>
    </citation>
    <scope>NUCLEOTIDE SEQUENCE [LARGE SCALE GENOMIC DNA]</scope>
</reference>
<sequence length="147" mass="16298">MAPAAAKVADEQITTDNAIQKFRKQSVDMGGTVNVEDLKVLAVNLQGGERSAGAWNEKRLFEDNFSETRHNQQPCSLRRHFAHLSRVRSPFSVSDFESFVDAFIDVVKGCKGNLDNAVKEFCDGALGEEDKVAREILTAMAPKINQR</sequence>
<dbReference type="EMBL" id="BLQM01000513">
    <property type="protein sequence ID" value="GMH93094.1"/>
    <property type="molecule type" value="Genomic_DNA"/>
</dbReference>
<proteinExistence type="predicted"/>
<evidence type="ECO:0000313" key="2">
    <source>
        <dbReference type="Proteomes" id="UP001162640"/>
    </source>
</evidence>